<name>A0A2T5MEA6_9GAMM</name>
<dbReference type="Proteomes" id="UP000244248">
    <property type="component" value="Unassembled WGS sequence"/>
</dbReference>
<keyword evidence="2" id="KW-1185">Reference proteome</keyword>
<dbReference type="AlphaFoldDB" id="A0A2T5MEA6"/>
<dbReference type="Pfam" id="PF00106">
    <property type="entry name" value="adh_short"/>
    <property type="match status" value="1"/>
</dbReference>
<comment type="caution">
    <text evidence="1">The sequence shown here is derived from an EMBL/GenBank/DDBJ whole genome shotgun (WGS) entry which is preliminary data.</text>
</comment>
<dbReference type="InterPro" id="IPR002347">
    <property type="entry name" value="SDR_fam"/>
</dbReference>
<dbReference type="SUPFAM" id="SSF51735">
    <property type="entry name" value="NAD(P)-binding Rossmann-fold domains"/>
    <property type="match status" value="1"/>
</dbReference>
<organism evidence="1 2">
    <name type="scientific">Stenotrophobium rhamnosiphilum</name>
    <dbReference type="NCBI Taxonomy" id="2029166"/>
    <lineage>
        <taxon>Bacteria</taxon>
        <taxon>Pseudomonadati</taxon>
        <taxon>Pseudomonadota</taxon>
        <taxon>Gammaproteobacteria</taxon>
        <taxon>Nevskiales</taxon>
        <taxon>Nevskiaceae</taxon>
        <taxon>Stenotrophobium</taxon>
    </lineage>
</organism>
<dbReference type="EMBL" id="QANS01000004">
    <property type="protein sequence ID" value="PTU30879.1"/>
    <property type="molecule type" value="Genomic_DNA"/>
</dbReference>
<gene>
    <name evidence="1" type="ORF">CJD38_11245</name>
</gene>
<protein>
    <submittedName>
        <fullName evidence="1">Glucose 1-dehydrogenase</fullName>
    </submittedName>
</protein>
<dbReference type="Gene3D" id="3.40.50.720">
    <property type="entry name" value="NAD(P)-binding Rossmann-like Domain"/>
    <property type="match status" value="1"/>
</dbReference>
<accession>A0A2T5MEA6</accession>
<dbReference type="OrthoDB" id="5513072at2"/>
<evidence type="ECO:0000313" key="1">
    <source>
        <dbReference type="EMBL" id="PTU30879.1"/>
    </source>
</evidence>
<reference evidence="1 2" key="1">
    <citation type="submission" date="2018-04" db="EMBL/GenBank/DDBJ databases">
        <title>Novel species isolated from glacier.</title>
        <authorList>
            <person name="Liu Q."/>
            <person name="Xin Y.-H."/>
        </authorList>
    </citation>
    <scope>NUCLEOTIDE SEQUENCE [LARGE SCALE GENOMIC DNA]</scope>
    <source>
        <strain evidence="1 2">GT1R17</strain>
    </source>
</reference>
<proteinExistence type="predicted"/>
<dbReference type="PRINTS" id="PR00081">
    <property type="entry name" value="GDHRDH"/>
</dbReference>
<dbReference type="PANTHER" id="PTHR43431:SF7">
    <property type="entry name" value="OXIDOREDUCTASE, SHORT CHAIN DEHYDROGENASE_REDUCTASE FAMILY (AFU_ORTHOLOGUE AFUA_5G14000)"/>
    <property type="match status" value="1"/>
</dbReference>
<dbReference type="PANTHER" id="PTHR43431">
    <property type="entry name" value="OXIDOREDUCTASE, SHORT CHAIN DEHYDROGENASE/REDUCTASE FAMILY (AFU_ORTHOLOGUE AFUA_5G14000)"/>
    <property type="match status" value="1"/>
</dbReference>
<dbReference type="RefSeq" id="WP_107940464.1">
    <property type="nucleotide sequence ID" value="NZ_QANS01000004.1"/>
</dbReference>
<sequence length="256" mass="27214">MADKNNGATLKPCAVVVGAGSRQGIGGALCARFAAAGLHVYATGRSADKLEPLATEIRTSGGSVTAVTADAANPADVQTLFDRITEAGHVPELVVFNASELNMPTSFAATTPEFVEKMWRTCCFGGFVVGHEAIERMLPQKRGTLIFTGASASLRGRPKFGAFAAAKAGLRIHAQAFAREFGPEGIHVAHVVVDGIVGGDRANKFGYGLGKAFLFTKGEDGALHPDAIAESYWQLHCQHRSAWTHELDLRPYKETF</sequence>
<evidence type="ECO:0000313" key="2">
    <source>
        <dbReference type="Proteomes" id="UP000244248"/>
    </source>
</evidence>
<dbReference type="InterPro" id="IPR036291">
    <property type="entry name" value="NAD(P)-bd_dom_sf"/>
</dbReference>